<proteinExistence type="predicted"/>
<dbReference type="RefSeq" id="WP_063968725.1">
    <property type="nucleotide sequence ID" value="NZ_JAMXLT020000012.1"/>
</dbReference>
<evidence type="ECO:0000256" key="1">
    <source>
        <dbReference type="SAM" id="MobiDB-lite"/>
    </source>
</evidence>
<evidence type="ECO:0000313" key="3">
    <source>
        <dbReference type="Proteomes" id="UP001204439"/>
    </source>
</evidence>
<keyword evidence="3" id="KW-1185">Reference proteome</keyword>
<accession>A0ABU4JGY4</accession>
<protein>
    <submittedName>
        <fullName evidence="2">Uncharacterized protein</fullName>
    </submittedName>
</protein>
<gene>
    <name evidence="2" type="ORF">NG800_008480</name>
</gene>
<name>A0ABU4JGY4_9FLAO</name>
<organism evidence="2 3">
    <name type="scientific">Epilithonimonas ginsengisoli</name>
    <dbReference type="NCBI Taxonomy" id="1245592"/>
    <lineage>
        <taxon>Bacteria</taxon>
        <taxon>Pseudomonadati</taxon>
        <taxon>Bacteroidota</taxon>
        <taxon>Flavobacteriia</taxon>
        <taxon>Flavobacteriales</taxon>
        <taxon>Weeksellaceae</taxon>
        <taxon>Chryseobacterium group</taxon>
        <taxon>Epilithonimonas</taxon>
    </lineage>
</organism>
<evidence type="ECO:0000313" key="2">
    <source>
        <dbReference type="EMBL" id="MDW8548945.1"/>
    </source>
</evidence>
<feature type="region of interest" description="Disordered" evidence="1">
    <location>
        <begin position="60"/>
        <end position="103"/>
    </location>
</feature>
<feature type="compositionally biased region" description="Polar residues" evidence="1">
    <location>
        <begin position="74"/>
        <end position="83"/>
    </location>
</feature>
<comment type="caution">
    <text evidence="2">The sequence shown here is derived from an EMBL/GenBank/DDBJ whole genome shotgun (WGS) entry which is preliminary data.</text>
</comment>
<dbReference type="Proteomes" id="UP001204439">
    <property type="component" value="Unassembled WGS sequence"/>
</dbReference>
<feature type="compositionally biased region" description="Basic and acidic residues" evidence="1">
    <location>
        <begin position="60"/>
        <end position="73"/>
    </location>
</feature>
<reference evidence="2 3" key="1">
    <citation type="submission" date="2023-11" db="EMBL/GenBank/DDBJ databases">
        <title>First isolation, identification, and characterization of non-pathogenic Epilithonimonas ginsengisoli isolated from diseased farmed rainbow trout (Oncorhynchus mykiss) in Chile.</title>
        <authorList>
            <person name="Miranda C.D."/>
            <person name="Irgang R."/>
            <person name="Concha C."/>
            <person name="Rojas R."/>
            <person name="Avendano R."/>
        </authorList>
    </citation>
    <scope>NUCLEOTIDE SEQUENCE [LARGE SCALE GENOMIC DNA]</scope>
    <source>
        <strain evidence="2 3">FP99</strain>
    </source>
</reference>
<dbReference type="EMBL" id="JAMXLT020000012">
    <property type="protein sequence ID" value="MDW8548945.1"/>
    <property type="molecule type" value="Genomic_DNA"/>
</dbReference>
<sequence length="103" mass="11462">MEPRNLVWEEFVIIFLNIYEGISIGMNSTQSIGAMKMTSVVGDASVFITGKLAEMIDGDVHSETKMERNEVSEKSMNIQSNDSINKHAQKEVQNNSGEKSKAH</sequence>